<keyword evidence="7" id="KW-1185">Reference proteome</keyword>
<feature type="domain" description="HTH lysR-type" evidence="5">
    <location>
        <begin position="12"/>
        <end position="69"/>
    </location>
</feature>
<evidence type="ECO:0000259" key="5">
    <source>
        <dbReference type="PROSITE" id="PS50931"/>
    </source>
</evidence>
<gene>
    <name evidence="6" type="ORF">ACFPPC_12280</name>
</gene>
<dbReference type="Pfam" id="PF03466">
    <property type="entry name" value="LysR_substrate"/>
    <property type="match status" value="1"/>
</dbReference>
<dbReference type="InterPro" id="IPR005119">
    <property type="entry name" value="LysR_subst-bd"/>
</dbReference>
<dbReference type="Gene3D" id="3.40.190.10">
    <property type="entry name" value="Periplasmic binding protein-like II"/>
    <property type="match status" value="2"/>
</dbReference>
<evidence type="ECO:0000313" key="6">
    <source>
        <dbReference type="EMBL" id="MFC5393417.1"/>
    </source>
</evidence>
<evidence type="ECO:0000313" key="7">
    <source>
        <dbReference type="Proteomes" id="UP001596104"/>
    </source>
</evidence>
<dbReference type="PANTHER" id="PTHR30126">
    <property type="entry name" value="HTH-TYPE TRANSCRIPTIONAL REGULATOR"/>
    <property type="match status" value="1"/>
</dbReference>
<dbReference type="InterPro" id="IPR036390">
    <property type="entry name" value="WH_DNA-bd_sf"/>
</dbReference>
<dbReference type="Gene3D" id="1.10.10.10">
    <property type="entry name" value="Winged helix-like DNA-binding domain superfamily/Winged helix DNA-binding domain"/>
    <property type="match status" value="1"/>
</dbReference>
<dbReference type="RefSeq" id="WP_377008396.1">
    <property type="nucleotide sequence ID" value="NZ_JBHSLV010000020.1"/>
</dbReference>
<protein>
    <submittedName>
        <fullName evidence="6">LysR substrate-binding domain-containing protein</fullName>
    </submittedName>
</protein>
<keyword evidence="2" id="KW-0805">Transcription regulation</keyword>
<dbReference type="PANTHER" id="PTHR30126:SF40">
    <property type="entry name" value="HTH-TYPE TRANSCRIPTIONAL REGULATOR GLTR"/>
    <property type="match status" value="1"/>
</dbReference>
<dbReference type="PRINTS" id="PR00039">
    <property type="entry name" value="HTHLYSR"/>
</dbReference>
<name>A0ABW0H9W1_9HYPH</name>
<evidence type="ECO:0000256" key="3">
    <source>
        <dbReference type="ARBA" id="ARBA00023125"/>
    </source>
</evidence>
<comment type="similarity">
    <text evidence="1">Belongs to the LysR transcriptional regulatory family.</text>
</comment>
<organism evidence="6 7">
    <name type="scientific">Bosea vestrisii</name>
    <dbReference type="NCBI Taxonomy" id="151416"/>
    <lineage>
        <taxon>Bacteria</taxon>
        <taxon>Pseudomonadati</taxon>
        <taxon>Pseudomonadota</taxon>
        <taxon>Alphaproteobacteria</taxon>
        <taxon>Hyphomicrobiales</taxon>
        <taxon>Boseaceae</taxon>
        <taxon>Bosea</taxon>
    </lineage>
</organism>
<evidence type="ECO:0000256" key="1">
    <source>
        <dbReference type="ARBA" id="ARBA00009437"/>
    </source>
</evidence>
<proteinExistence type="inferred from homology"/>
<sequence>MPASRSRWDEPVNINQIEAFLVLAECLSVTETARRMHCTQPAVTMRIRMLEQELDTVLFDRIAKRMHLTQQGVAFRDYALQVVNALGAAREHLRQMGDPLSGTIHFGASNFIGIYLVPAIIAQHKQRAPKLAFELDIASSAELVRRLEANSVEFLIVSDQIELDSQRFLFRNLCRDELVLITAPDHPFARRDEVAPGELAKETFLIKPEPSATRQFLMERMRRSGIRLGPEMHISSLEAIKQGVMHGLGVSIVSRMAVAQEIAGGLLAEVPIAGAAFERGIRIVHHRGKLLSPATARFLDLLVSEPLPGRFAALR</sequence>
<comment type="caution">
    <text evidence="6">The sequence shown here is derived from an EMBL/GenBank/DDBJ whole genome shotgun (WGS) entry which is preliminary data.</text>
</comment>
<accession>A0ABW0H9W1</accession>
<keyword evidence="3" id="KW-0238">DNA-binding</keyword>
<dbReference type="InterPro" id="IPR036388">
    <property type="entry name" value="WH-like_DNA-bd_sf"/>
</dbReference>
<reference evidence="7" key="1">
    <citation type="journal article" date="2019" name="Int. J. Syst. Evol. Microbiol.">
        <title>The Global Catalogue of Microorganisms (GCM) 10K type strain sequencing project: providing services to taxonomists for standard genome sequencing and annotation.</title>
        <authorList>
            <consortium name="The Broad Institute Genomics Platform"/>
            <consortium name="The Broad Institute Genome Sequencing Center for Infectious Disease"/>
            <person name="Wu L."/>
            <person name="Ma J."/>
        </authorList>
    </citation>
    <scope>NUCLEOTIDE SEQUENCE [LARGE SCALE GENOMIC DNA]</scope>
    <source>
        <strain evidence="7">CGMCC 1.16326</strain>
    </source>
</reference>
<dbReference type="InterPro" id="IPR000847">
    <property type="entry name" value="LysR_HTH_N"/>
</dbReference>
<dbReference type="PROSITE" id="PS50931">
    <property type="entry name" value="HTH_LYSR"/>
    <property type="match status" value="1"/>
</dbReference>
<dbReference type="Proteomes" id="UP001596104">
    <property type="component" value="Unassembled WGS sequence"/>
</dbReference>
<keyword evidence="4" id="KW-0804">Transcription</keyword>
<evidence type="ECO:0000256" key="4">
    <source>
        <dbReference type="ARBA" id="ARBA00023163"/>
    </source>
</evidence>
<dbReference type="SUPFAM" id="SSF46785">
    <property type="entry name" value="Winged helix' DNA-binding domain"/>
    <property type="match status" value="1"/>
</dbReference>
<evidence type="ECO:0000256" key="2">
    <source>
        <dbReference type="ARBA" id="ARBA00023015"/>
    </source>
</evidence>
<dbReference type="EMBL" id="JBHSLV010000020">
    <property type="protein sequence ID" value="MFC5393417.1"/>
    <property type="molecule type" value="Genomic_DNA"/>
</dbReference>
<dbReference type="SUPFAM" id="SSF53850">
    <property type="entry name" value="Periplasmic binding protein-like II"/>
    <property type="match status" value="1"/>
</dbReference>
<dbReference type="Pfam" id="PF00126">
    <property type="entry name" value="HTH_1"/>
    <property type="match status" value="1"/>
</dbReference>